<evidence type="ECO:0000313" key="2">
    <source>
        <dbReference type="Proteomes" id="UP000094819"/>
    </source>
</evidence>
<sequence>MSLITLDPLPSDVRSLIFECLQKTTHKPTLASLARVSRSIYAQSIPRLYKRVRLNAFNVEAFFGCLISDGLGGIDKEISAHELHIDNYFGQLEANENYILAVSYIPSPIARKICQIWQTSHVLLEDGTSAAYLQEALTSFKYLRRQLWNRIDGLDDDDRDWRMDRFCHSLFFPGTFDAMILGESLCRCFTLYPEVWKGAYDMLTRDDDLGVFTSLCLHLPSSCTGSAATRYCSRMVSMDLESSEKESENGVCELCIHNANPLDHMVDMASENLHIFLRPESSQGMLSHEASLGAFMSWHLDLVESQGRRLPNMFFYNSMFTDVDRVCHKGVNVWERLKTMGPPNDRPFTVKMFGPDKKELCPVCMVET</sequence>
<reference evidence="1 2" key="1">
    <citation type="submission" date="2016-06" db="EMBL/GenBank/DDBJ databases">
        <title>Evolution of pathogenesis and genome organization in the Tremellales.</title>
        <authorList>
            <person name="Cuomo C."/>
            <person name="Litvintseva A."/>
            <person name="Heitman J."/>
            <person name="Chen Y."/>
            <person name="Sun S."/>
            <person name="Springer D."/>
            <person name="Dromer F."/>
            <person name="Young S."/>
            <person name="Zeng Q."/>
            <person name="Chapman S."/>
            <person name="Gujja S."/>
            <person name="Saif S."/>
            <person name="Birren B."/>
        </authorList>
    </citation>
    <scope>NUCLEOTIDE SEQUENCE [LARGE SCALE GENOMIC DNA]</scope>
    <source>
        <strain evidence="1 2">CBS 7118</strain>
    </source>
</reference>
<protein>
    <recommendedName>
        <fullName evidence="3">F-box domain-containing protein</fullName>
    </recommendedName>
</protein>
<organism evidence="1 2">
    <name type="scientific">Cryptococcus wingfieldii CBS 7118</name>
    <dbReference type="NCBI Taxonomy" id="1295528"/>
    <lineage>
        <taxon>Eukaryota</taxon>
        <taxon>Fungi</taxon>
        <taxon>Dikarya</taxon>
        <taxon>Basidiomycota</taxon>
        <taxon>Agaricomycotina</taxon>
        <taxon>Tremellomycetes</taxon>
        <taxon>Tremellales</taxon>
        <taxon>Cryptococcaceae</taxon>
        <taxon>Cryptococcus</taxon>
    </lineage>
</organism>
<dbReference type="AlphaFoldDB" id="A0A1E3IMB3"/>
<evidence type="ECO:0008006" key="3">
    <source>
        <dbReference type="Google" id="ProtNLM"/>
    </source>
</evidence>
<dbReference type="EMBL" id="AWGH01000022">
    <property type="protein sequence ID" value="ODN89743.1"/>
    <property type="molecule type" value="Genomic_DNA"/>
</dbReference>
<name>A0A1E3IMB3_9TREE</name>
<proteinExistence type="predicted"/>
<dbReference type="OrthoDB" id="2577069at2759"/>
<evidence type="ECO:0000313" key="1">
    <source>
        <dbReference type="EMBL" id="ODN89743.1"/>
    </source>
</evidence>
<dbReference type="GeneID" id="30195649"/>
<accession>A0A1E3IMB3</accession>
<keyword evidence="2" id="KW-1185">Reference proteome</keyword>
<comment type="caution">
    <text evidence="1">The sequence shown here is derived from an EMBL/GenBank/DDBJ whole genome shotgun (WGS) entry which is preliminary data.</text>
</comment>
<dbReference type="RefSeq" id="XP_019029652.1">
    <property type="nucleotide sequence ID" value="XM_019178496.1"/>
</dbReference>
<gene>
    <name evidence="1" type="ORF">L198_06437</name>
</gene>
<dbReference type="Proteomes" id="UP000094819">
    <property type="component" value="Unassembled WGS sequence"/>
</dbReference>